<evidence type="ECO:0000256" key="14">
    <source>
        <dbReference type="PIRSR" id="PIRSR001024-2"/>
    </source>
</evidence>
<dbReference type="AlphaFoldDB" id="A0AA86U087"/>
<evidence type="ECO:0000256" key="8">
    <source>
        <dbReference type="ARBA" id="ARBA00022837"/>
    </source>
</evidence>
<reference evidence="18" key="1">
    <citation type="submission" date="2023-06" db="EMBL/GenBank/DDBJ databases">
        <authorList>
            <person name="Kurt Z."/>
        </authorList>
    </citation>
    <scope>NUCLEOTIDE SEQUENCE</scope>
</reference>
<feature type="disulfide bond" evidence="15">
    <location>
        <begin position="153"/>
        <end position="167"/>
    </location>
</feature>
<evidence type="ECO:0000256" key="10">
    <source>
        <dbReference type="ARBA" id="ARBA00023180"/>
    </source>
</evidence>
<evidence type="ECO:0000313" key="18">
    <source>
        <dbReference type="EMBL" id="CAI9935201.1"/>
    </source>
</evidence>
<dbReference type="Pfam" id="PF00128">
    <property type="entry name" value="Alpha-amylase"/>
    <property type="match status" value="1"/>
</dbReference>
<feature type="disulfide bond" evidence="15">
    <location>
        <begin position="38"/>
        <end position="45"/>
    </location>
</feature>
<dbReference type="Gene3D" id="2.60.40.1180">
    <property type="entry name" value="Golgi alpha-mannosidase II"/>
    <property type="match status" value="1"/>
</dbReference>
<feature type="site" description="Transition state stabilizer" evidence="14">
    <location>
        <position position="298"/>
    </location>
</feature>
<keyword evidence="11" id="KW-0119">Carbohydrate metabolism</keyword>
<dbReference type="PIRSF" id="PIRSF001024">
    <property type="entry name" value="Alph-amyl_fung"/>
    <property type="match status" value="1"/>
</dbReference>
<dbReference type="InterPro" id="IPR015340">
    <property type="entry name" value="A_amylase_C_dom"/>
</dbReference>
<feature type="active site" description="Nucleophile" evidence="13">
    <location>
        <position position="205"/>
    </location>
</feature>
<dbReference type="InterPro" id="IPR006047">
    <property type="entry name" value="GH13_cat_dom"/>
</dbReference>
<keyword evidence="8" id="KW-0106">Calcium</keyword>
<evidence type="ECO:0000256" key="16">
    <source>
        <dbReference type="PIRSR" id="PIRSR001024-5"/>
    </source>
</evidence>
<comment type="cofactor">
    <cofactor evidence="2">
        <name>Ca(2+)</name>
        <dbReference type="ChEBI" id="CHEBI:29108"/>
    </cofactor>
</comment>
<dbReference type="SMART" id="SM00642">
    <property type="entry name" value="Aamy"/>
    <property type="match status" value="1"/>
</dbReference>
<dbReference type="PANTHER" id="PTHR10357:SF215">
    <property type="entry name" value="ALPHA-AMYLASE 1"/>
    <property type="match status" value="1"/>
</dbReference>
<evidence type="ECO:0000256" key="3">
    <source>
        <dbReference type="ARBA" id="ARBA00008061"/>
    </source>
</evidence>
<dbReference type="EMBL" id="CAXDID020000662">
    <property type="protein sequence ID" value="CAL6109118.1"/>
    <property type="molecule type" value="Genomic_DNA"/>
</dbReference>
<dbReference type="EMBL" id="CATOUU010000597">
    <property type="protein sequence ID" value="CAI9935201.1"/>
    <property type="molecule type" value="Genomic_DNA"/>
</dbReference>
<evidence type="ECO:0000256" key="15">
    <source>
        <dbReference type="PIRSR" id="PIRSR001024-4"/>
    </source>
</evidence>
<dbReference type="SUPFAM" id="SSF51011">
    <property type="entry name" value="Glycosyl hydrolase domain"/>
    <property type="match status" value="1"/>
</dbReference>
<evidence type="ECO:0000256" key="11">
    <source>
        <dbReference type="ARBA" id="ARBA00023277"/>
    </source>
</evidence>
<protein>
    <recommendedName>
        <fullName evidence="4">alpha-amylase</fullName>
        <ecNumber evidence="4">3.2.1.1</ecNumber>
    </recommendedName>
</protein>
<dbReference type="SUPFAM" id="SSF51445">
    <property type="entry name" value="(Trans)glycosidases"/>
    <property type="match status" value="1"/>
</dbReference>
<keyword evidence="12" id="KW-0326">Glycosidase</keyword>
<dbReference type="EC" id="3.2.1.1" evidence="4"/>
<dbReference type="Pfam" id="PF09260">
    <property type="entry name" value="A_amylase_dom_C"/>
    <property type="match status" value="1"/>
</dbReference>
<feature type="active site" description="Proton donor" evidence="13">
    <location>
        <position position="229"/>
    </location>
</feature>
<evidence type="ECO:0000256" key="13">
    <source>
        <dbReference type="PIRSR" id="PIRSR001024-1"/>
    </source>
</evidence>
<dbReference type="InterPro" id="IPR013780">
    <property type="entry name" value="Glyco_hydro_b"/>
</dbReference>
<keyword evidence="10" id="KW-0325">Glycoprotein</keyword>
<reference evidence="19 20" key="2">
    <citation type="submission" date="2024-07" db="EMBL/GenBank/DDBJ databases">
        <authorList>
            <person name="Akdeniz Z."/>
        </authorList>
    </citation>
    <scope>NUCLEOTIDE SEQUENCE [LARGE SCALE GENOMIC DNA]</scope>
</reference>
<comment type="catalytic activity">
    <reaction evidence="1">
        <text>Endohydrolysis of (1-&gt;4)-alpha-D-glucosidic linkages in polysaccharides containing three or more (1-&gt;4)-alpha-linked D-glucose units.</text>
        <dbReference type="EC" id="3.2.1.1"/>
    </reaction>
</comment>
<feature type="binding site" evidence="16">
    <location>
        <position position="203"/>
    </location>
    <ligand>
        <name>substrate</name>
    </ligand>
</feature>
<dbReference type="GO" id="GO:0016052">
    <property type="term" value="P:carbohydrate catabolic process"/>
    <property type="evidence" value="ECO:0007669"/>
    <property type="project" value="InterPro"/>
</dbReference>
<evidence type="ECO:0000256" key="5">
    <source>
        <dbReference type="ARBA" id="ARBA00022723"/>
    </source>
</evidence>
<keyword evidence="7" id="KW-0378">Hydrolase</keyword>
<feature type="domain" description="Glycosyl hydrolase family 13 catalytic" evidence="17">
    <location>
        <begin position="24"/>
        <end position="370"/>
    </location>
</feature>
<dbReference type="Proteomes" id="UP001642409">
    <property type="component" value="Unassembled WGS sequence"/>
</dbReference>
<evidence type="ECO:0000256" key="9">
    <source>
        <dbReference type="ARBA" id="ARBA00023157"/>
    </source>
</evidence>
<feature type="binding site" evidence="16">
    <location>
        <position position="298"/>
    </location>
    <ligand>
        <name>substrate</name>
    </ligand>
</feature>
<evidence type="ECO:0000256" key="2">
    <source>
        <dbReference type="ARBA" id="ARBA00001913"/>
    </source>
</evidence>
<evidence type="ECO:0000256" key="12">
    <source>
        <dbReference type="ARBA" id="ARBA00023295"/>
    </source>
</evidence>
<proteinExistence type="inferred from homology"/>
<comment type="caution">
    <text evidence="18">The sequence shown here is derived from an EMBL/GenBank/DDBJ whole genome shotgun (WGS) entry which is preliminary data.</text>
</comment>
<evidence type="ECO:0000256" key="1">
    <source>
        <dbReference type="ARBA" id="ARBA00000548"/>
    </source>
</evidence>
<dbReference type="PANTHER" id="PTHR10357">
    <property type="entry name" value="ALPHA-AMYLASE FAMILY MEMBER"/>
    <property type="match status" value="1"/>
</dbReference>
<dbReference type="Gene3D" id="3.20.20.80">
    <property type="entry name" value="Glycosidases"/>
    <property type="match status" value="1"/>
</dbReference>
<name>A0AA86U087_9EUKA</name>
<evidence type="ECO:0000256" key="6">
    <source>
        <dbReference type="ARBA" id="ARBA00022729"/>
    </source>
</evidence>
<dbReference type="GO" id="GO:0005509">
    <property type="term" value="F:calcium ion binding"/>
    <property type="evidence" value="ECO:0007669"/>
    <property type="project" value="InterPro"/>
</dbReference>
<accession>A0AA86U087</accession>
<evidence type="ECO:0000256" key="7">
    <source>
        <dbReference type="ARBA" id="ARBA00022801"/>
    </source>
</evidence>
<dbReference type="GO" id="GO:0004556">
    <property type="term" value="F:alpha-amylase activity"/>
    <property type="evidence" value="ECO:0007669"/>
    <property type="project" value="UniProtKB-EC"/>
</dbReference>
<sequence>MLITLIQVFAYPDAKEFRKRRIYQLMTDRFASVEQKPCINLHEYCGGTYNAMVQKLDYIKNLGYNAIWISPTIDQAENATNLYHGYSFSDFYKPNLYFGTEEELQTMIAEAHKRDIWVVADVVYNHVGACKGGRLDFSCIKTFSKPEYFNPDCDITNYSNQTNVINCRLCALPDLNQHNEFVHDELLRWAQWYINHYNFDGYRVDTVKHIDHDFWKDLRKVTPWFNIAEIFDGDYDFIKSFTNEQEVQTAFNYPLMFNIQGCIGGGDSMTKLSYNFEKAYELWGEDVRDLGVFFENHDNPRFLSLYNDLKRYENALTLIHTWIGIPVLYYGAEQDMTGGADPDNRHALWELGYSQTSTHFKFIQNLNKLRSKFPMDTLNQKELYATNDFYAFSRGNKIVTALTNTGNKFGQVHIRVPNTPFEPNSRVCNINYPGDCLSVNPDRSLDVYLNNGEAKVFVREADAE</sequence>
<keyword evidence="9 15" id="KW-1015">Disulfide bond</keyword>
<evidence type="ECO:0000313" key="20">
    <source>
        <dbReference type="Proteomes" id="UP001642409"/>
    </source>
</evidence>
<evidence type="ECO:0000313" key="19">
    <source>
        <dbReference type="EMBL" id="CAL6109118.1"/>
    </source>
</evidence>
<feature type="binding site" evidence="16">
    <location>
        <position position="126"/>
    </location>
    <ligand>
        <name>substrate</name>
    </ligand>
</feature>
<dbReference type="InterPro" id="IPR017853">
    <property type="entry name" value="GH"/>
</dbReference>
<dbReference type="InterPro" id="IPR013777">
    <property type="entry name" value="A-amylase-like"/>
</dbReference>
<keyword evidence="5" id="KW-0479">Metal-binding</keyword>
<evidence type="ECO:0000256" key="4">
    <source>
        <dbReference type="ARBA" id="ARBA00012595"/>
    </source>
</evidence>
<gene>
    <name evidence="18" type="ORF">HINF_LOCUS22846</name>
    <name evidence="19" type="ORF">HINF_LOCUS75292</name>
</gene>
<evidence type="ECO:0000259" key="17">
    <source>
        <dbReference type="SMART" id="SM00642"/>
    </source>
</evidence>
<feature type="binding site" evidence="16">
    <location>
        <position position="233"/>
    </location>
    <ligand>
        <name>substrate</name>
    </ligand>
</feature>
<keyword evidence="6" id="KW-0732">Signal</keyword>
<feature type="binding site" evidence="16">
    <location>
        <position position="345"/>
    </location>
    <ligand>
        <name>substrate</name>
    </ligand>
</feature>
<keyword evidence="20" id="KW-1185">Reference proteome</keyword>
<organism evidence="18">
    <name type="scientific">Hexamita inflata</name>
    <dbReference type="NCBI Taxonomy" id="28002"/>
    <lineage>
        <taxon>Eukaryota</taxon>
        <taxon>Metamonada</taxon>
        <taxon>Diplomonadida</taxon>
        <taxon>Hexamitidae</taxon>
        <taxon>Hexamitinae</taxon>
        <taxon>Hexamita</taxon>
    </lineage>
</organism>
<comment type="similarity">
    <text evidence="3">Belongs to the glycosyl hydrolase 13 family.</text>
</comment>